<organism evidence="3 4">
    <name type="scientific">Cyanidiococcus yangmingshanensis</name>
    <dbReference type="NCBI Taxonomy" id="2690220"/>
    <lineage>
        <taxon>Eukaryota</taxon>
        <taxon>Rhodophyta</taxon>
        <taxon>Bangiophyceae</taxon>
        <taxon>Cyanidiales</taxon>
        <taxon>Cyanidiaceae</taxon>
        <taxon>Cyanidiococcus</taxon>
    </lineage>
</organism>
<feature type="domain" description="Obg" evidence="2">
    <location>
        <begin position="112"/>
        <end position="336"/>
    </location>
</feature>
<dbReference type="Gene3D" id="2.70.210.12">
    <property type="entry name" value="GTP1/OBG domain"/>
    <property type="match status" value="1"/>
</dbReference>
<dbReference type="Proteomes" id="UP000530660">
    <property type="component" value="Unassembled WGS sequence"/>
</dbReference>
<dbReference type="Gene3D" id="4.10.95.10">
    <property type="entry name" value="Cytochrome c oxidase, subunit VIa"/>
    <property type="match status" value="1"/>
</dbReference>
<dbReference type="InterPro" id="IPR045086">
    <property type="entry name" value="OBG_GTPase"/>
</dbReference>
<evidence type="ECO:0000256" key="1">
    <source>
        <dbReference type="SAM" id="MobiDB-lite"/>
    </source>
</evidence>
<protein>
    <recommendedName>
        <fullName evidence="2">Obg domain-containing protein</fullName>
    </recommendedName>
</protein>
<feature type="region of interest" description="Disordered" evidence="1">
    <location>
        <begin position="1"/>
        <end position="32"/>
    </location>
</feature>
<dbReference type="GO" id="GO:0005525">
    <property type="term" value="F:GTP binding"/>
    <property type="evidence" value="ECO:0007669"/>
    <property type="project" value="InterPro"/>
</dbReference>
<sequence>MFRSATGGRSAQRAFSSAGTGGGTTPAHGASDAHSASTIERWRLLSAVGAVPVFLYGVWLFWEPHPHAEPPPAYPYLRRRARDPAFPWGNHELLGAPWDREPHTHADADALSSGLRTLLLRLIAGRGGAGCASFARARFRRVGPPDGGDGGDGGNVVIQTSASVSCLPSYRHVVVVRAENGAPGQRWERHGRRGMDVRFVVPPGTLLRWLHDPETLDRSRSPVFLNLNETADDRRINETVRALAALEPVLLHAEVANGDEALAAPESVAPALVSTPSSLAVSRTPVVVASSVVAATGGRGGRGNTFYQSSVNRSPRQAQSGLQGEGQLIMLEKLPAADVALIGSPNAGKSSLMAMLTRARPMISPHAYTTNEPVLGVLEDHQTWTRSILVEIPARALEGAQQNREHVWHLLRACRHVVAVVDKHTATGSIQRLREQVAVLKQMVAPRVLAACVASMLYPPAMEPVRTELPRFVHGVPFLTRLSDVRKALLDLAEEPPHVQRLDGNGM</sequence>
<dbReference type="PROSITE" id="PS51883">
    <property type="entry name" value="OBG"/>
    <property type="match status" value="1"/>
</dbReference>
<dbReference type="EMBL" id="VWRR01000018">
    <property type="protein sequence ID" value="KAF6000749.1"/>
    <property type="molecule type" value="Genomic_DNA"/>
</dbReference>
<keyword evidence="4" id="KW-1185">Reference proteome</keyword>
<dbReference type="SUPFAM" id="SSF81411">
    <property type="entry name" value="Mitochondrial cytochrome c oxidase subunit VIa"/>
    <property type="match status" value="1"/>
</dbReference>
<dbReference type="Pfam" id="PF01926">
    <property type="entry name" value="MMR_HSR1"/>
    <property type="match status" value="1"/>
</dbReference>
<dbReference type="InterPro" id="IPR036726">
    <property type="entry name" value="GTP1_OBG_dom_sf"/>
</dbReference>
<gene>
    <name evidence="3" type="ORF">F1559_002910</name>
</gene>
<proteinExistence type="predicted"/>
<dbReference type="Gene3D" id="3.40.50.300">
    <property type="entry name" value="P-loop containing nucleotide triphosphate hydrolases"/>
    <property type="match status" value="1"/>
</dbReference>
<evidence type="ECO:0000259" key="2">
    <source>
        <dbReference type="PROSITE" id="PS51883"/>
    </source>
</evidence>
<accession>A0A7J7IDJ4</accession>
<name>A0A7J7IDJ4_9RHOD</name>
<reference evidence="3 4" key="1">
    <citation type="journal article" date="2020" name="J. Phycol.">
        <title>Comparative genome analysis reveals Cyanidiococcus gen. nov., a new extremophilic red algal genus sister to Cyanidioschyzon (Cyanidioschyzonaceae, Rhodophyta).</title>
        <authorList>
            <person name="Liu S.-L."/>
            <person name="Chiang Y.-R."/>
            <person name="Yoon H.S."/>
            <person name="Fu H.-Y."/>
        </authorList>
    </citation>
    <scope>NUCLEOTIDE SEQUENCE [LARGE SCALE GENOMIC DNA]</scope>
    <source>
        <strain evidence="3 4">THAL066</strain>
    </source>
</reference>
<dbReference type="InterPro" id="IPR027417">
    <property type="entry name" value="P-loop_NTPase"/>
</dbReference>
<comment type="caution">
    <text evidence="3">The sequence shown here is derived from an EMBL/GenBank/DDBJ whole genome shotgun (WGS) entry which is preliminary data.</text>
</comment>
<dbReference type="PRINTS" id="PR00326">
    <property type="entry name" value="GTP1OBG"/>
</dbReference>
<evidence type="ECO:0000313" key="3">
    <source>
        <dbReference type="EMBL" id="KAF6000749.1"/>
    </source>
</evidence>
<dbReference type="InterPro" id="IPR036418">
    <property type="entry name" value="Cyt_c_oxidase_su6a_sf"/>
</dbReference>
<dbReference type="SUPFAM" id="SSF82051">
    <property type="entry name" value="Obg GTP-binding protein N-terminal domain"/>
    <property type="match status" value="1"/>
</dbReference>
<evidence type="ECO:0000313" key="4">
    <source>
        <dbReference type="Proteomes" id="UP000530660"/>
    </source>
</evidence>
<dbReference type="Pfam" id="PF01018">
    <property type="entry name" value="GTP1_OBG"/>
    <property type="match status" value="2"/>
</dbReference>
<dbReference type="GO" id="GO:0042254">
    <property type="term" value="P:ribosome biogenesis"/>
    <property type="evidence" value="ECO:0007669"/>
    <property type="project" value="UniProtKB-UniRule"/>
</dbReference>
<dbReference type="InterPro" id="IPR006073">
    <property type="entry name" value="GTP-bd"/>
</dbReference>
<dbReference type="AlphaFoldDB" id="A0A7J7IDJ4"/>
<dbReference type="SUPFAM" id="SSF52540">
    <property type="entry name" value="P-loop containing nucleoside triphosphate hydrolases"/>
    <property type="match status" value="1"/>
</dbReference>
<dbReference type="InterPro" id="IPR006169">
    <property type="entry name" value="GTP1_OBG_dom"/>
</dbReference>
<dbReference type="OrthoDB" id="347018at2759"/>
<dbReference type="GO" id="GO:0003924">
    <property type="term" value="F:GTPase activity"/>
    <property type="evidence" value="ECO:0007669"/>
    <property type="project" value="InterPro"/>
</dbReference>
<dbReference type="PANTHER" id="PTHR11702:SF31">
    <property type="entry name" value="MITOCHONDRIAL RIBOSOME-ASSOCIATED GTPASE 2"/>
    <property type="match status" value="1"/>
</dbReference>
<dbReference type="PANTHER" id="PTHR11702">
    <property type="entry name" value="DEVELOPMENTALLY REGULATED GTP-BINDING PROTEIN-RELATED"/>
    <property type="match status" value="1"/>
</dbReference>